<feature type="chain" id="PRO_5039334582" description="YtxH domain-containing protein" evidence="2">
    <location>
        <begin position="25"/>
        <end position="94"/>
    </location>
</feature>
<comment type="caution">
    <text evidence="3">The sequence shown here is derived from an EMBL/GenBank/DDBJ whole genome shotgun (WGS) entry which is preliminary data.</text>
</comment>
<evidence type="ECO:0000313" key="3">
    <source>
        <dbReference type="EMBL" id="HJF93302.1"/>
    </source>
</evidence>
<dbReference type="RefSeq" id="WP_076776616.1">
    <property type="nucleotide sequence ID" value="NZ_CALKQL010000010.1"/>
</dbReference>
<accession>A0A921I030</accession>
<dbReference type="PROSITE" id="PS51257">
    <property type="entry name" value="PROKAR_LIPOPROTEIN"/>
    <property type="match status" value="1"/>
</dbReference>
<protein>
    <recommendedName>
        <fullName evidence="5">YtxH domain-containing protein</fullName>
    </recommendedName>
</protein>
<evidence type="ECO:0000313" key="4">
    <source>
        <dbReference type="Proteomes" id="UP000769156"/>
    </source>
</evidence>
<dbReference type="OrthoDB" id="2068466at2"/>
<feature type="region of interest" description="Disordered" evidence="1">
    <location>
        <begin position="25"/>
        <end position="94"/>
    </location>
</feature>
<feature type="compositionally biased region" description="Polar residues" evidence="1">
    <location>
        <begin position="40"/>
        <end position="58"/>
    </location>
</feature>
<proteinExistence type="predicted"/>
<feature type="signal peptide" evidence="2">
    <location>
        <begin position="1"/>
        <end position="24"/>
    </location>
</feature>
<organism evidence="3 4">
    <name type="scientific">Lachnoclostridium phocaeense</name>
    <dbReference type="NCBI Taxonomy" id="1871021"/>
    <lineage>
        <taxon>Bacteria</taxon>
        <taxon>Bacillati</taxon>
        <taxon>Bacillota</taxon>
        <taxon>Clostridia</taxon>
        <taxon>Lachnospirales</taxon>
        <taxon>Lachnospiraceae</taxon>
    </lineage>
</organism>
<reference evidence="3" key="1">
    <citation type="journal article" date="2021" name="PeerJ">
        <title>Extensive microbial diversity within the chicken gut microbiome revealed by metagenomics and culture.</title>
        <authorList>
            <person name="Gilroy R."/>
            <person name="Ravi A."/>
            <person name="Getino M."/>
            <person name="Pursley I."/>
            <person name="Horton D.L."/>
            <person name="Alikhan N.F."/>
            <person name="Baker D."/>
            <person name="Gharbi K."/>
            <person name="Hall N."/>
            <person name="Watson M."/>
            <person name="Adriaenssens E.M."/>
            <person name="Foster-Nyarko E."/>
            <person name="Jarju S."/>
            <person name="Secka A."/>
            <person name="Antonio M."/>
            <person name="Oren A."/>
            <person name="Chaudhuri R.R."/>
            <person name="La Ragione R."/>
            <person name="Hildebrand F."/>
            <person name="Pallen M.J."/>
        </authorList>
    </citation>
    <scope>NUCLEOTIDE SEQUENCE</scope>
    <source>
        <strain evidence="3">ChiSjej5B23-16112</strain>
    </source>
</reference>
<gene>
    <name evidence="3" type="ORF">K8V82_00730</name>
</gene>
<dbReference type="Proteomes" id="UP000769156">
    <property type="component" value="Unassembled WGS sequence"/>
</dbReference>
<feature type="compositionally biased region" description="Basic and acidic residues" evidence="1">
    <location>
        <begin position="72"/>
        <end position="94"/>
    </location>
</feature>
<sequence length="94" mass="9963">MKQLKKGLLILVCALSFASLTACGNNNADNGAVKQEDETPNNATQDNTAQDNTMNDATDGTRDEGVLDEAGDAVRDGADDMADEVKEGMEDIKK</sequence>
<dbReference type="EMBL" id="DYVY01000015">
    <property type="protein sequence ID" value="HJF93302.1"/>
    <property type="molecule type" value="Genomic_DNA"/>
</dbReference>
<evidence type="ECO:0008006" key="5">
    <source>
        <dbReference type="Google" id="ProtNLM"/>
    </source>
</evidence>
<evidence type="ECO:0000256" key="2">
    <source>
        <dbReference type="SAM" id="SignalP"/>
    </source>
</evidence>
<dbReference type="AlphaFoldDB" id="A0A921I030"/>
<reference evidence="3" key="2">
    <citation type="submission" date="2021-09" db="EMBL/GenBank/DDBJ databases">
        <authorList>
            <person name="Gilroy R."/>
        </authorList>
    </citation>
    <scope>NUCLEOTIDE SEQUENCE</scope>
    <source>
        <strain evidence="3">ChiSjej5B23-16112</strain>
    </source>
</reference>
<keyword evidence="2" id="KW-0732">Signal</keyword>
<name>A0A921I030_9FIRM</name>
<evidence type="ECO:0000256" key="1">
    <source>
        <dbReference type="SAM" id="MobiDB-lite"/>
    </source>
</evidence>